<dbReference type="PANTHER" id="PTHR43380">
    <property type="entry name" value="2-OXOISOVALERATE DEHYDROGENASE SUBUNIT ALPHA, MITOCHONDRIAL"/>
    <property type="match status" value="1"/>
</dbReference>
<evidence type="ECO:0000256" key="1">
    <source>
        <dbReference type="ARBA" id="ARBA00001964"/>
    </source>
</evidence>
<dbReference type="InterPro" id="IPR017596">
    <property type="entry name" value="PdhA/BkdA"/>
</dbReference>
<dbReference type="eggNOG" id="COG1071">
    <property type="taxonomic scope" value="Bacteria"/>
</dbReference>
<organism evidence="13 14">
    <name type="scientific">Alloiococcus otitis ATCC 51267</name>
    <dbReference type="NCBI Taxonomy" id="883081"/>
    <lineage>
        <taxon>Bacteria</taxon>
        <taxon>Bacillati</taxon>
        <taxon>Bacillota</taxon>
        <taxon>Bacilli</taxon>
        <taxon>Lactobacillales</taxon>
        <taxon>Carnobacteriaceae</taxon>
        <taxon>Alloiococcus</taxon>
    </lineage>
</organism>
<keyword evidence="14" id="KW-1185">Reference proteome</keyword>
<protein>
    <recommendedName>
        <fullName evidence="4 10">Pyruvate dehydrogenase E1 component subunit alpha</fullName>
        <ecNumber evidence="3 10">1.2.4.1</ecNumber>
    </recommendedName>
</protein>
<dbReference type="EC" id="1.2.4.1" evidence="3 10"/>
<evidence type="ECO:0000256" key="7">
    <source>
        <dbReference type="ARBA" id="ARBA00023317"/>
    </source>
</evidence>
<dbReference type="Gene3D" id="3.40.50.970">
    <property type="match status" value="1"/>
</dbReference>
<accession>K9EA93</accession>
<evidence type="ECO:0000313" key="13">
    <source>
        <dbReference type="EMBL" id="EKU94154.1"/>
    </source>
</evidence>
<dbReference type="InterPro" id="IPR001017">
    <property type="entry name" value="DH_E1"/>
</dbReference>
<dbReference type="PANTHER" id="PTHR43380:SF1">
    <property type="entry name" value="2-OXOISOVALERATE DEHYDROGENASE SUBUNIT ALPHA, MITOCHONDRIAL"/>
    <property type="match status" value="1"/>
</dbReference>
<comment type="function">
    <text evidence="8 10">The pyruvate dehydrogenase complex catalyzes the overall conversion of pyruvate to acetyl-CoA and CO(2). It contains multiple copies of three enzymatic components: pyruvate dehydrogenase (E1), dihydrolipoamide acetyltransferase (E2) and lipoamide dehydrogenase (E3).</text>
</comment>
<evidence type="ECO:0000256" key="11">
    <source>
        <dbReference type="SAM" id="MobiDB-lite"/>
    </source>
</evidence>
<dbReference type="InterPro" id="IPR029061">
    <property type="entry name" value="THDP-binding"/>
</dbReference>
<dbReference type="EMBL" id="AGXA01000004">
    <property type="protein sequence ID" value="EKU94154.1"/>
    <property type="molecule type" value="Genomic_DNA"/>
</dbReference>
<keyword evidence="5 10" id="KW-0560">Oxidoreductase</keyword>
<name>K9EA93_9LACT</name>
<keyword evidence="6 10" id="KW-0786">Thiamine pyrophosphate</keyword>
<evidence type="ECO:0000256" key="3">
    <source>
        <dbReference type="ARBA" id="ARBA00012281"/>
    </source>
</evidence>
<feature type="domain" description="Dehydrogenase E1 component" evidence="12">
    <location>
        <begin position="71"/>
        <end position="358"/>
    </location>
</feature>
<feature type="compositionally biased region" description="Basic and acidic residues" evidence="11">
    <location>
        <begin position="1"/>
        <end position="10"/>
    </location>
</feature>
<dbReference type="SUPFAM" id="SSF52518">
    <property type="entry name" value="Thiamin diphosphate-binding fold (THDP-binding)"/>
    <property type="match status" value="1"/>
</dbReference>
<evidence type="ECO:0000256" key="8">
    <source>
        <dbReference type="ARBA" id="ARBA00025211"/>
    </source>
</evidence>
<dbReference type="GO" id="GO:0009083">
    <property type="term" value="P:branched-chain amino acid catabolic process"/>
    <property type="evidence" value="ECO:0007669"/>
    <property type="project" value="TreeGrafter"/>
</dbReference>
<comment type="caution">
    <text evidence="13">The sequence shown here is derived from an EMBL/GenBank/DDBJ whole genome shotgun (WGS) entry which is preliminary data.</text>
</comment>
<evidence type="ECO:0000256" key="10">
    <source>
        <dbReference type="RuleBase" id="RU366007"/>
    </source>
</evidence>
<feature type="compositionally biased region" description="Polar residues" evidence="11">
    <location>
        <begin position="11"/>
        <end position="22"/>
    </location>
</feature>
<gene>
    <name evidence="13" type="ORF">HMPREF9698_00186</name>
</gene>
<dbReference type="Proteomes" id="UP000009875">
    <property type="component" value="Unassembled WGS sequence"/>
</dbReference>
<comment type="cofactor">
    <cofactor evidence="1 10">
        <name>thiamine diphosphate</name>
        <dbReference type="ChEBI" id="CHEBI:58937"/>
    </cofactor>
</comment>
<dbReference type="CDD" id="cd02000">
    <property type="entry name" value="TPP_E1_PDC_ADC_BCADC"/>
    <property type="match status" value="1"/>
</dbReference>
<evidence type="ECO:0000256" key="9">
    <source>
        <dbReference type="ARBA" id="ARBA00051231"/>
    </source>
</evidence>
<proteinExistence type="predicted"/>
<keyword evidence="7 10" id="KW-0670">Pyruvate</keyword>
<dbReference type="PATRIC" id="fig|883081.3.peg.188"/>
<dbReference type="GO" id="GO:0004739">
    <property type="term" value="F:pyruvate dehydrogenase (acetyl-transferring) activity"/>
    <property type="evidence" value="ECO:0007669"/>
    <property type="project" value="UniProtKB-UniRule"/>
</dbReference>
<evidence type="ECO:0000256" key="5">
    <source>
        <dbReference type="ARBA" id="ARBA00023002"/>
    </source>
</evidence>
<dbReference type="STRING" id="883081.HMPREF9698_00186"/>
<reference evidence="13 14" key="1">
    <citation type="submission" date="2012-09" db="EMBL/GenBank/DDBJ databases">
        <title>The Genome Sequence of Alloiococcus otitis ATCC 51267.</title>
        <authorList>
            <consortium name="The Broad Institute Genome Sequencing Platform"/>
            <person name="Earl A."/>
            <person name="Ward D."/>
            <person name="Feldgarden M."/>
            <person name="Gevers D."/>
            <person name="Huys G."/>
            <person name="Walker B."/>
            <person name="Young S.K."/>
            <person name="Zeng Q."/>
            <person name="Gargeya S."/>
            <person name="Fitzgerald M."/>
            <person name="Haas B."/>
            <person name="Abouelleil A."/>
            <person name="Alvarado L."/>
            <person name="Arachchi H.M."/>
            <person name="Berlin A.M."/>
            <person name="Chapman S.B."/>
            <person name="Goldberg J."/>
            <person name="Griggs A."/>
            <person name="Gujja S."/>
            <person name="Hansen M."/>
            <person name="Howarth C."/>
            <person name="Imamovic A."/>
            <person name="Larimer J."/>
            <person name="McCowen C."/>
            <person name="Montmayeur A."/>
            <person name="Murphy C."/>
            <person name="Neiman D."/>
            <person name="Pearson M."/>
            <person name="Priest M."/>
            <person name="Roberts A."/>
            <person name="Saif S."/>
            <person name="Shea T."/>
            <person name="Sisk P."/>
            <person name="Sykes S."/>
            <person name="Wortman J."/>
            <person name="Nusbaum C."/>
            <person name="Birren B."/>
        </authorList>
    </citation>
    <scope>NUCLEOTIDE SEQUENCE [LARGE SCALE GENOMIC DNA]</scope>
    <source>
        <strain evidence="13 14">ATCC 51267</strain>
    </source>
</reference>
<dbReference type="HOGENOM" id="CLU_029393_1_0_9"/>
<comment type="subunit">
    <text evidence="2 10">Heterodimer of an alpha and a beta chain.</text>
</comment>
<evidence type="ECO:0000256" key="2">
    <source>
        <dbReference type="ARBA" id="ARBA00011870"/>
    </source>
</evidence>
<dbReference type="InterPro" id="IPR050771">
    <property type="entry name" value="Alpha-ketoacid_DH_E1_comp"/>
</dbReference>
<dbReference type="RefSeq" id="WP_003776406.1">
    <property type="nucleotide sequence ID" value="NZ_JH992957.1"/>
</dbReference>
<evidence type="ECO:0000313" key="14">
    <source>
        <dbReference type="Proteomes" id="UP000009875"/>
    </source>
</evidence>
<dbReference type="OrthoDB" id="9766715at2"/>
<dbReference type="Pfam" id="PF00676">
    <property type="entry name" value="E1_dh"/>
    <property type="match status" value="1"/>
</dbReference>
<evidence type="ECO:0000256" key="6">
    <source>
        <dbReference type="ARBA" id="ARBA00023052"/>
    </source>
</evidence>
<evidence type="ECO:0000256" key="4">
    <source>
        <dbReference type="ARBA" id="ARBA00014159"/>
    </source>
</evidence>
<sequence length="387" mass="43168">MAKEQSDQRVQESSVESLNSESTQPVDYEAILNNYKATFPTVQILDKEGEVVNEDIMPDLSDDQLVDLMEKMVWSRTLFDRSIALSKQGRLGFYAPSKGQEASQVASHYAFEKQDWLFPGYRDVPQLILHGLPISKAFLWSRGHMEGNRYDDLRAMPPQIIIGAQMVQAMGNAVGVKLKGEENVVTFAYTGDGGSSQGDTYEAINFASRYKAPAVFYIQNNGYAISTPRHKQTAAETLAQKAAAAGIPGVQVDGMDPLAVYAVSKQAREWAAAGNGPVLIETLTSRMGAHSTSGDDPSIYRDQESFDYWDDRDPIKRFKAYLEAKGLWDDEKHEEVVEKAKEEIKQAAKESDSTPDMTITGLLEAMYEHQPANIKEQIKKYQEKESN</sequence>
<evidence type="ECO:0000259" key="12">
    <source>
        <dbReference type="Pfam" id="PF00676"/>
    </source>
</evidence>
<comment type="catalytic activity">
    <reaction evidence="9 10">
        <text>N(6)-[(R)-lipoyl]-L-lysyl-[protein] + pyruvate + H(+) = N(6)-[(R)-S(8)-acetyldihydrolipoyl]-L-lysyl-[protein] + CO2</text>
        <dbReference type="Rhea" id="RHEA:19189"/>
        <dbReference type="Rhea" id="RHEA-COMP:10474"/>
        <dbReference type="Rhea" id="RHEA-COMP:10478"/>
        <dbReference type="ChEBI" id="CHEBI:15361"/>
        <dbReference type="ChEBI" id="CHEBI:15378"/>
        <dbReference type="ChEBI" id="CHEBI:16526"/>
        <dbReference type="ChEBI" id="CHEBI:83099"/>
        <dbReference type="ChEBI" id="CHEBI:83111"/>
        <dbReference type="EC" id="1.2.4.1"/>
    </reaction>
</comment>
<feature type="region of interest" description="Disordered" evidence="11">
    <location>
        <begin position="1"/>
        <end position="22"/>
    </location>
</feature>
<dbReference type="NCBIfam" id="TIGR03181">
    <property type="entry name" value="PDH_E1_alph_x"/>
    <property type="match status" value="1"/>
</dbReference>
<dbReference type="AlphaFoldDB" id="K9EA93"/>